<evidence type="ECO:0000256" key="2">
    <source>
        <dbReference type="ARBA" id="ARBA00022490"/>
    </source>
</evidence>
<comment type="caution">
    <text evidence="5">The sequence shown here is derived from an EMBL/GenBank/DDBJ whole genome shotgun (WGS) entry which is preliminary data.</text>
</comment>
<dbReference type="AlphaFoldDB" id="A0AAV9US29"/>
<feature type="region of interest" description="Disordered" evidence="3">
    <location>
        <begin position="678"/>
        <end position="709"/>
    </location>
</feature>
<dbReference type="GO" id="GO:0005905">
    <property type="term" value="C:clathrin-coated pit"/>
    <property type="evidence" value="ECO:0007669"/>
    <property type="project" value="TreeGrafter"/>
</dbReference>
<dbReference type="InterPro" id="IPR013809">
    <property type="entry name" value="ENTH"/>
</dbReference>
<feature type="compositionally biased region" description="Low complexity" evidence="3">
    <location>
        <begin position="691"/>
        <end position="709"/>
    </location>
</feature>
<dbReference type="PROSITE" id="PS50942">
    <property type="entry name" value="ENTH"/>
    <property type="match status" value="1"/>
</dbReference>
<dbReference type="GO" id="GO:0072583">
    <property type="term" value="P:clathrin-dependent endocytosis"/>
    <property type="evidence" value="ECO:0007669"/>
    <property type="project" value="InterPro"/>
</dbReference>
<evidence type="ECO:0000259" key="4">
    <source>
        <dbReference type="PROSITE" id="PS50942"/>
    </source>
</evidence>
<dbReference type="GO" id="GO:0005545">
    <property type="term" value="F:1-phosphatidylinositol binding"/>
    <property type="evidence" value="ECO:0007669"/>
    <property type="project" value="InterPro"/>
</dbReference>
<feature type="region of interest" description="Disordered" evidence="3">
    <location>
        <begin position="301"/>
        <end position="348"/>
    </location>
</feature>
<dbReference type="GO" id="GO:0048268">
    <property type="term" value="P:clathrin coat assembly"/>
    <property type="evidence" value="ECO:0007669"/>
    <property type="project" value="InterPro"/>
</dbReference>
<reference evidence="5 6" key="1">
    <citation type="submission" date="2019-10" db="EMBL/GenBank/DDBJ databases">
        <authorList>
            <person name="Palmer J.M."/>
        </authorList>
    </citation>
    <scope>NUCLEOTIDE SEQUENCE [LARGE SCALE GENOMIC DNA]</scope>
    <source>
        <strain evidence="5 6">TWF696</strain>
    </source>
</reference>
<dbReference type="GO" id="GO:0030136">
    <property type="term" value="C:clathrin-coated vesicle"/>
    <property type="evidence" value="ECO:0007669"/>
    <property type="project" value="InterPro"/>
</dbReference>
<dbReference type="CDD" id="cd16988">
    <property type="entry name" value="ANTH_N_YAP180"/>
    <property type="match status" value="1"/>
</dbReference>
<dbReference type="GO" id="GO:0005546">
    <property type="term" value="F:phosphatidylinositol-4,5-bisphosphate binding"/>
    <property type="evidence" value="ECO:0007669"/>
    <property type="project" value="TreeGrafter"/>
</dbReference>
<dbReference type="InterPro" id="IPR045192">
    <property type="entry name" value="AP180-like"/>
</dbReference>
<feature type="compositionally biased region" description="Polar residues" evidence="3">
    <location>
        <begin position="594"/>
        <end position="606"/>
    </location>
</feature>
<feature type="compositionally biased region" description="Low complexity" evidence="3">
    <location>
        <begin position="574"/>
        <end position="592"/>
    </location>
</feature>
<dbReference type="PANTHER" id="PTHR22951">
    <property type="entry name" value="CLATHRIN ASSEMBLY PROTEIN"/>
    <property type="match status" value="1"/>
</dbReference>
<keyword evidence="2" id="KW-0963">Cytoplasm</keyword>
<dbReference type="SUPFAM" id="SSF48464">
    <property type="entry name" value="ENTH/VHS domain"/>
    <property type="match status" value="1"/>
</dbReference>
<evidence type="ECO:0000256" key="3">
    <source>
        <dbReference type="SAM" id="MobiDB-lite"/>
    </source>
</evidence>
<dbReference type="SUPFAM" id="SSF89009">
    <property type="entry name" value="GAT-like domain"/>
    <property type="match status" value="1"/>
</dbReference>
<dbReference type="FunFam" id="1.20.58.150:FF:000004">
    <property type="entry name" value="ENTH domain protein"/>
    <property type="match status" value="1"/>
</dbReference>
<dbReference type="InterPro" id="IPR011417">
    <property type="entry name" value="ANTH_dom"/>
</dbReference>
<evidence type="ECO:0000256" key="1">
    <source>
        <dbReference type="ARBA" id="ARBA00004496"/>
    </source>
</evidence>
<dbReference type="Gene3D" id="1.20.58.150">
    <property type="entry name" value="ANTH domain"/>
    <property type="match status" value="1"/>
</dbReference>
<dbReference type="GO" id="GO:0032050">
    <property type="term" value="F:clathrin heavy chain binding"/>
    <property type="evidence" value="ECO:0007669"/>
    <property type="project" value="TreeGrafter"/>
</dbReference>
<proteinExistence type="predicted"/>
<accession>A0AAV9US29</accession>
<dbReference type="Gene3D" id="1.25.40.90">
    <property type="match status" value="1"/>
</dbReference>
<feature type="compositionally biased region" description="Polar residues" evidence="3">
    <location>
        <begin position="488"/>
        <end position="511"/>
    </location>
</feature>
<feature type="compositionally biased region" description="Polar residues" evidence="3">
    <location>
        <begin position="559"/>
        <end position="573"/>
    </location>
</feature>
<evidence type="ECO:0000313" key="6">
    <source>
        <dbReference type="Proteomes" id="UP001375240"/>
    </source>
</evidence>
<dbReference type="InterPro" id="IPR008942">
    <property type="entry name" value="ENTH_VHS"/>
</dbReference>
<dbReference type="InterPro" id="IPR014712">
    <property type="entry name" value="ANTH_dom_sf"/>
</dbReference>
<dbReference type="PANTHER" id="PTHR22951:SF5">
    <property type="entry name" value="PHOSPHATIDYLINOSITOL-BINDING CLATHRIN ASSEMBLY PROTEIN LAP"/>
    <property type="match status" value="1"/>
</dbReference>
<dbReference type="GO" id="GO:0006900">
    <property type="term" value="P:vesicle budding from membrane"/>
    <property type="evidence" value="ECO:0007669"/>
    <property type="project" value="TreeGrafter"/>
</dbReference>
<feature type="domain" description="ENTH" evidence="4">
    <location>
        <begin position="1"/>
        <end position="149"/>
    </location>
</feature>
<feature type="compositionally biased region" description="Polar residues" evidence="3">
    <location>
        <begin position="524"/>
        <end position="540"/>
    </location>
</feature>
<protein>
    <recommendedName>
        <fullName evidence="4">ENTH domain-containing protein</fullName>
    </recommendedName>
</protein>
<name>A0AAV9US29_9PEZI</name>
<dbReference type="GO" id="GO:0000149">
    <property type="term" value="F:SNARE binding"/>
    <property type="evidence" value="ECO:0007669"/>
    <property type="project" value="TreeGrafter"/>
</dbReference>
<keyword evidence="6" id="KW-1185">Reference proteome</keyword>
<dbReference type="EMBL" id="JAVHNQ010000005">
    <property type="protein sequence ID" value="KAK6347266.1"/>
    <property type="molecule type" value="Genomic_DNA"/>
</dbReference>
<feature type="region of interest" description="Disordered" evidence="3">
    <location>
        <begin position="524"/>
        <end position="609"/>
    </location>
</feature>
<gene>
    <name evidence="5" type="ORF">TWF696_007338</name>
</gene>
<feature type="compositionally biased region" description="Low complexity" evidence="3">
    <location>
        <begin position="541"/>
        <end position="558"/>
    </location>
</feature>
<comment type="subcellular location">
    <subcellularLocation>
        <location evidence="1">Cytoplasm</location>
    </subcellularLocation>
</comment>
<dbReference type="Pfam" id="PF07651">
    <property type="entry name" value="ANTH"/>
    <property type="match status" value="1"/>
</dbReference>
<feature type="region of interest" description="Disordered" evidence="3">
    <location>
        <begin position="484"/>
        <end position="511"/>
    </location>
</feature>
<dbReference type="SMART" id="SM00273">
    <property type="entry name" value="ENTH"/>
    <property type="match status" value="1"/>
</dbReference>
<organism evidence="5 6">
    <name type="scientific">Orbilia brochopaga</name>
    <dbReference type="NCBI Taxonomy" id="3140254"/>
    <lineage>
        <taxon>Eukaryota</taxon>
        <taxon>Fungi</taxon>
        <taxon>Dikarya</taxon>
        <taxon>Ascomycota</taxon>
        <taxon>Pezizomycotina</taxon>
        <taxon>Orbiliomycetes</taxon>
        <taxon>Orbiliales</taxon>
        <taxon>Orbiliaceae</taxon>
        <taxon>Orbilia</taxon>
    </lineage>
</organism>
<feature type="compositionally biased region" description="Low complexity" evidence="3">
    <location>
        <begin position="314"/>
        <end position="348"/>
    </location>
</feature>
<dbReference type="Proteomes" id="UP001375240">
    <property type="component" value="Unassembled WGS sequence"/>
</dbReference>
<evidence type="ECO:0000313" key="5">
    <source>
        <dbReference type="EMBL" id="KAK6347266.1"/>
    </source>
</evidence>
<sequence>MSSFEKSVKGATKVKVAAPKSKYVEHILIATHAGEAGIAEVFRALNNRMKDQTWTIVFKSLIVVHLMIREGEQDVTLRYLRKHPRLVAISNYSDGKTGSARKTTLQAWELIEFHELTAKKVQEQGRNIRRYSQYLGERARSFGDVKIDFVRNGQGHLRRLSVEKGLLREVECVQTQMRALLQCNFATGDVDNEITLTAFRMLVSDLLAFFHVVNEGVINVLEHYFEMSRYDAERALEIYKVFTRQTEDTVEFLQNARRLETATRLQIPNVKHAPTSLTKALEEYLLDPDFDINRRQYLAAQEAKRTGKKPPADVSATSKSSAAAAPSSAATTTAPQAPVAAQQAAPAPAPKQENLIDYFASIENEQTPMFGGGLAAAPPQFLQQPLIATQQQQLPLIPTGQYPVVQQQPGFVIPPPQPQPQLTQQLPQQFLVQNTSPFAMQQPLQSDFTGAGFGGYTPAAQPVLAPIPQSAVQTAPVLTPSFTPPVQTPQSTSSLMPAATGSTNPFRQSMMPTGSTINSPITSMGTGSTAASRGTNPFARTSTMPVTTTPPSFSPTVTEYPQPQPQANLQYASQQVQQMPQQQQQQQQLPQQAPIRSTSTGSTNPFSRAKVDMGLPSVAEGQIPNGFNSGVAGPSNNAGFAPTMAGGLNIAQPTGTNPFRQSKLPADMAPQISMGGLEHLDTIPVFPRSDQQNPQQQQQQQQGQGQWGF</sequence>